<reference evidence="2" key="1">
    <citation type="submission" date="2021-06" db="EMBL/GenBank/DDBJ databases">
        <authorList>
            <person name="Kallberg Y."/>
            <person name="Tangrot J."/>
            <person name="Rosling A."/>
        </authorList>
    </citation>
    <scope>NUCLEOTIDE SEQUENCE</scope>
    <source>
        <strain evidence="2">BR232B</strain>
    </source>
</reference>
<keyword evidence="3" id="KW-1185">Reference proteome</keyword>
<sequence>MAFQRPHPNQISRGPASERESELKRVNKELQDVLQSEIFINKSNEKYIHELERKYTRCEKEIQSLNKELERLENASGEEKTELRSEISNLNKQLSYNKKEIRAKDSHIANIERQLQESEEQIQNLKDRIKVISSKDMKDLDDITNQRDDRDAQIVQLQKDINGYRQQNVTLQDQEERRRWWGIAQKLESGMQKRINALLLELALNSKNQRCQRHGRELLVWEEQYKLKRRTLEIRYKISIHRLEQELRRCHHDKVSLQFWYGSVVPSYEKWKNKTQQIFALQE</sequence>
<name>A0A9N9BJV0_9GLOM</name>
<gene>
    <name evidence="2" type="ORF">PBRASI_LOCUS6074</name>
</gene>
<feature type="region of interest" description="Disordered" evidence="1">
    <location>
        <begin position="1"/>
        <end position="21"/>
    </location>
</feature>
<evidence type="ECO:0000313" key="2">
    <source>
        <dbReference type="EMBL" id="CAG8570521.1"/>
    </source>
</evidence>
<proteinExistence type="predicted"/>
<evidence type="ECO:0000256" key="1">
    <source>
        <dbReference type="SAM" id="MobiDB-lite"/>
    </source>
</evidence>
<protein>
    <submittedName>
        <fullName evidence="2">8233_t:CDS:1</fullName>
    </submittedName>
</protein>
<dbReference type="EMBL" id="CAJVPI010000769">
    <property type="protein sequence ID" value="CAG8570521.1"/>
    <property type="molecule type" value="Genomic_DNA"/>
</dbReference>
<dbReference type="OrthoDB" id="2422825at2759"/>
<dbReference type="AlphaFoldDB" id="A0A9N9BJV0"/>
<evidence type="ECO:0000313" key="3">
    <source>
        <dbReference type="Proteomes" id="UP000789739"/>
    </source>
</evidence>
<dbReference type="Proteomes" id="UP000789739">
    <property type="component" value="Unassembled WGS sequence"/>
</dbReference>
<comment type="caution">
    <text evidence="2">The sequence shown here is derived from an EMBL/GenBank/DDBJ whole genome shotgun (WGS) entry which is preliminary data.</text>
</comment>
<accession>A0A9N9BJV0</accession>
<organism evidence="2 3">
    <name type="scientific">Paraglomus brasilianum</name>
    <dbReference type="NCBI Taxonomy" id="144538"/>
    <lineage>
        <taxon>Eukaryota</taxon>
        <taxon>Fungi</taxon>
        <taxon>Fungi incertae sedis</taxon>
        <taxon>Mucoromycota</taxon>
        <taxon>Glomeromycotina</taxon>
        <taxon>Glomeromycetes</taxon>
        <taxon>Paraglomerales</taxon>
        <taxon>Paraglomeraceae</taxon>
        <taxon>Paraglomus</taxon>
    </lineage>
</organism>